<feature type="compositionally biased region" description="Polar residues" evidence="1">
    <location>
        <begin position="148"/>
        <end position="157"/>
    </location>
</feature>
<gene>
    <name evidence="2" type="ORF">EVEC_LOCUS5307</name>
</gene>
<protein>
    <submittedName>
        <fullName evidence="4">CASP-like protein</fullName>
    </submittedName>
</protein>
<feature type="compositionally biased region" description="Pro residues" evidence="1">
    <location>
        <begin position="72"/>
        <end position="112"/>
    </location>
</feature>
<evidence type="ECO:0000313" key="2">
    <source>
        <dbReference type="EMBL" id="VDD90556.1"/>
    </source>
</evidence>
<proteinExistence type="predicted"/>
<feature type="compositionally biased region" description="Basic and acidic residues" evidence="1">
    <location>
        <begin position="36"/>
        <end position="48"/>
    </location>
</feature>
<name>A0A0N4V624_ENTVE</name>
<dbReference type="Proteomes" id="UP000274131">
    <property type="component" value="Unassembled WGS sequence"/>
</dbReference>
<dbReference type="WBParaSite" id="EVEC_0000569601-mRNA-1">
    <property type="protein sequence ID" value="EVEC_0000569601-mRNA-1"/>
    <property type="gene ID" value="EVEC_0000569601"/>
</dbReference>
<evidence type="ECO:0000313" key="4">
    <source>
        <dbReference type="WBParaSite" id="EVEC_0000569601-mRNA-1"/>
    </source>
</evidence>
<feature type="region of interest" description="Disordered" evidence="1">
    <location>
        <begin position="36"/>
        <end position="157"/>
    </location>
</feature>
<sequence>MSLNAYIYAKFIPEKNAEKLSWRKKEPSFDAEKVDDTLDYHSEEEWSKRKQRAAKVKSPGKKPASSKKKPKPPPQPTTKKVPPPPPETKPPTSPSTTPPPPSSTVPPPPPSSTEPEITESDTEAAETEEEGGEEDEEKGASGGKRSPTESTVDTTARTRSAAIGRYMPNYAFVASTVWSSVWMGSKLGIDSISDMLIVTAFNGFALHLAMAFLTAV</sequence>
<accession>A0A0N4V624</accession>
<evidence type="ECO:0000256" key="1">
    <source>
        <dbReference type="SAM" id="MobiDB-lite"/>
    </source>
</evidence>
<feature type="compositionally biased region" description="Basic residues" evidence="1">
    <location>
        <begin position="49"/>
        <end position="71"/>
    </location>
</feature>
<organism evidence="4">
    <name type="scientific">Enterobius vermicularis</name>
    <name type="common">Human pinworm</name>
    <dbReference type="NCBI Taxonomy" id="51028"/>
    <lineage>
        <taxon>Eukaryota</taxon>
        <taxon>Metazoa</taxon>
        <taxon>Ecdysozoa</taxon>
        <taxon>Nematoda</taxon>
        <taxon>Chromadorea</taxon>
        <taxon>Rhabditida</taxon>
        <taxon>Spirurina</taxon>
        <taxon>Oxyuridomorpha</taxon>
        <taxon>Oxyuroidea</taxon>
        <taxon>Oxyuridae</taxon>
        <taxon>Enterobius</taxon>
    </lineage>
</organism>
<reference evidence="2 3" key="2">
    <citation type="submission" date="2018-10" db="EMBL/GenBank/DDBJ databases">
        <authorList>
            <consortium name="Pathogen Informatics"/>
        </authorList>
    </citation>
    <scope>NUCLEOTIDE SEQUENCE [LARGE SCALE GENOMIC DNA]</scope>
</reference>
<dbReference type="EMBL" id="UXUI01008121">
    <property type="protein sequence ID" value="VDD90556.1"/>
    <property type="molecule type" value="Genomic_DNA"/>
</dbReference>
<dbReference type="AlphaFoldDB" id="A0A0N4V624"/>
<evidence type="ECO:0000313" key="3">
    <source>
        <dbReference type="Proteomes" id="UP000274131"/>
    </source>
</evidence>
<keyword evidence="3" id="KW-1185">Reference proteome</keyword>
<feature type="compositionally biased region" description="Acidic residues" evidence="1">
    <location>
        <begin position="116"/>
        <end position="137"/>
    </location>
</feature>
<reference evidence="4" key="1">
    <citation type="submission" date="2017-02" db="UniProtKB">
        <authorList>
            <consortium name="WormBaseParasite"/>
        </authorList>
    </citation>
    <scope>IDENTIFICATION</scope>
</reference>